<evidence type="ECO:0000313" key="4">
    <source>
        <dbReference type="Proteomes" id="UP001296969"/>
    </source>
</evidence>
<dbReference type="Proteomes" id="UP001296969">
    <property type="component" value="Unassembled WGS sequence"/>
</dbReference>
<dbReference type="EMBL" id="JADRCP010000004">
    <property type="protein sequence ID" value="MBK5177597.1"/>
    <property type="molecule type" value="Genomic_DNA"/>
</dbReference>
<sequence length="139" mass="15282">MSTTITLEQARLVADKALEVAANQYNHRPLSVAICDNYGFLLAFNRMDNAKLLTIDLTQRKAYTAARMSCKTLAFLQRLQKEALDIHYFGDPHFTALPGGIPVFQPDGKLAGAVAIGGLSAEEDHQLAEIVAQYLTEML</sequence>
<dbReference type="PANTHER" id="PTHR34309:SF1">
    <property type="entry name" value="PROTEIN GLCG"/>
    <property type="match status" value="1"/>
</dbReference>
<dbReference type="InterPro" id="IPR052517">
    <property type="entry name" value="GlcG_carb_metab_protein"/>
</dbReference>
<dbReference type="Pfam" id="PF03928">
    <property type="entry name" value="HbpS-like"/>
    <property type="match status" value="1"/>
</dbReference>
<dbReference type="Gene3D" id="3.30.450.150">
    <property type="entry name" value="Haem-degrading domain"/>
    <property type="match status" value="1"/>
</dbReference>
<dbReference type="Proteomes" id="UP000807542">
    <property type="component" value="Unassembled WGS sequence"/>
</dbReference>
<dbReference type="InterPro" id="IPR005624">
    <property type="entry name" value="PduO/GlcC-like"/>
</dbReference>
<evidence type="ECO:0000313" key="2">
    <source>
        <dbReference type="EMBL" id="MBK5177597.1"/>
    </source>
</evidence>
<proteinExistence type="predicted"/>
<dbReference type="EMBL" id="JADRCQ010000004">
    <property type="protein sequence ID" value="MBK5074288.1"/>
    <property type="molecule type" value="Genomic_DNA"/>
</dbReference>
<dbReference type="SUPFAM" id="SSF143744">
    <property type="entry name" value="GlcG-like"/>
    <property type="match status" value="1"/>
</dbReference>
<reference evidence="2 4" key="1">
    <citation type="submission" date="2020-11" db="EMBL/GenBank/DDBJ databases">
        <title>Insectihabitans protaetiae gen. nov. sp. nov. and Insectihabitans allomyrinae sp. nov., isolated from larvae of Protaetia brevitarsis seulensis and Allomyrina dichotoma, respectively.</title>
        <authorList>
            <person name="Lee S.D."/>
            <person name="Byeon Y.-S."/>
            <person name="Kim S.-M."/>
            <person name="Yang H.L."/>
            <person name="Kim I.S."/>
        </authorList>
    </citation>
    <scope>NUCLEOTIDE SEQUENCE</scope>
    <source>
        <strain evidence="2">CWB-B4</strain>
        <strain evidence="1 4">CWB-B43</strain>
    </source>
</reference>
<comment type="caution">
    <text evidence="2">The sequence shown here is derived from an EMBL/GenBank/DDBJ whole genome shotgun (WGS) entry which is preliminary data.</text>
</comment>
<protein>
    <submittedName>
        <fullName evidence="2">Heme-binding protein</fullName>
    </submittedName>
</protein>
<keyword evidence="4" id="KW-1185">Reference proteome</keyword>
<gene>
    <name evidence="2" type="ORF">I2492_14850</name>
    <name evidence="1" type="ORF">I2493_14850</name>
</gene>
<dbReference type="RefSeq" id="WP_228398887.1">
    <property type="nucleotide sequence ID" value="NZ_JADRCP010000004.1"/>
</dbReference>
<evidence type="ECO:0000313" key="3">
    <source>
        <dbReference type="Proteomes" id="UP000807542"/>
    </source>
</evidence>
<evidence type="ECO:0000313" key="1">
    <source>
        <dbReference type="EMBL" id="MBK5074288.1"/>
    </source>
</evidence>
<dbReference type="InterPro" id="IPR038084">
    <property type="entry name" value="PduO/GlcC-like_sf"/>
</dbReference>
<name>A0A9D7AKN5_9GAMM</name>
<dbReference type="PANTHER" id="PTHR34309">
    <property type="entry name" value="SLR1406 PROTEIN"/>
    <property type="match status" value="1"/>
</dbReference>
<dbReference type="AlphaFoldDB" id="A0A9D7AKN5"/>
<organism evidence="2 3">
    <name type="scientific">Limnobaculum xujianqingii</name>
    <dbReference type="NCBI Taxonomy" id="2738837"/>
    <lineage>
        <taxon>Bacteria</taxon>
        <taxon>Pseudomonadati</taxon>
        <taxon>Pseudomonadota</taxon>
        <taxon>Gammaproteobacteria</taxon>
        <taxon>Enterobacterales</taxon>
        <taxon>Budviciaceae</taxon>
        <taxon>Limnobaculum</taxon>
    </lineage>
</organism>
<accession>A0A9D7AKN5</accession>